<organism evidence="2 3">
    <name type="scientific">Amycolatopsis ultiminotia</name>
    <dbReference type="NCBI Taxonomy" id="543629"/>
    <lineage>
        <taxon>Bacteria</taxon>
        <taxon>Bacillati</taxon>
        <taxon>Actinomycetota</taxon>
        <taxon>Actinomycetes</taxon>
        <taxon>Pseudonocardiales</taxon>
        <taxon>Pseudonocardiaceae</taxon>
        <taxon>Amycolatopsis</taxon>
    </lineage>
</organism>
<reference evidence="3" key="1">
    <citation type="journal article" date="2019" name="Int. J. Syst. Evol. Microbiol.">
        <title>The Global Catalogue of Microorganisms (GCM) 10K type strain sequencing project: providing services to taxonomists for standard genome sequencing and annotation.</title>
        <authorList>
            <consortium name="The Broad Institute Genomics Platform"/>
            <consortium name="The Broad Institute Genome Sequencing Center for Infectious Disease"/>
            <person name="Wu L."/>
            <person name="Ma J."/>
        </authorList>
    </citation>
    <scope>NUCLEOTIDE SEQUENCE [LARGE SCALE GENOMIC DNA]</scope>
    <source>
        <strain evidence="3">JCM 16898</strain>
    </source>
</reference>
<feature type="region of interest" description="Disordered" evidence="1">
    <location>
        <begin position="1"/>
        <end position="48"/>
    </location>
</feature>
<name>A0ABP6XPT9_9PSEU</name>
<keyword evidence="3" id="KW-1185">Reference proteome</keyword>
<evidence type="ECO:0000256" key="1">
    <source>
        <dbReference type="SAM" id="MobiDB-lite"/>
    </source>
</evidence>
<sequence length="85" mass="9025">MVRQRREMRVGNLAPPGEQDVGDPPAVTAAEHREHFKGPRMDSGASRFATGPAPALVHLDADACRVQQGSSGQPDRSAAGNNDIH</sequence>
<gene>
    <name evidence="2" type="ORF">GCM10022222_59970</name>
</gene>
<dbReference type="Proteomes" id="UP001500689">
    <property type="component" value="Unassembled WGS sequence"/>
</dbReference>
<dbReference type="EMBL" id="BAAAZN010000015">
    <property type="protein sequence ID" value="GAA3568084.1"/>
    <property type="molecule type" value="Genomic_DNA"/>
</dbReference>
<comment type="caution">
    <text evidence="2">The sequence shown here is derived from an EMBL/GenBank/DDBJ whole genome shotgun (WGS) entry which is preliminary data.</text>
</comment>
<evidence type="ECO:0000313" key="3">
    <source>
        <dbReference type="Proteomes" id="UP001500689"/>
    </source>
</evidence>
<feature type="region of interest" description="Disordered" evidence="1">
    <location>
        <begin position="63"/>
        <end position="85"/>
    </location>
</feature>
<protein>
    <submittedName>
        <fullName evidence="2">Uncharacterized protein</fullName>
    </submittedName>
</protein>
<feature type="compositionally biased region" description="Basic and acidic residues" evidence="1">
    <location>
        <begin position="30"/>
        <end position="40"/>
    </location>
</feature>
<accession>A0ABP6XPT9</accession>
<proteinExistence type="predicted"/>
<evidence type="ECO:0000313" key="2">
    <source>
        <dbReference type="EMBL" id="GAA3568084.1"/>
    </source>
</evidence>